<dbReference type="PANTHER" id="PTHR43662:SF3">
    <property type="entry name" value="DOMAIN PROTEIN, PUTATIVE (AFU_ORTHOLOGUE AFUA_6G11970)-RELATED"/>
    <property type="match status" value="1"/>
</dbReference>
<reference evidence="3" key="1">
    <citation type="submission" date="2020-08" db="EMBL/GenBank/DDBJ databases">
        <title>Whole genome shotgun sequence of Polymorphospora rubra NBRC 101157.</title>
        <authorList>
            <person name="Komaki H."/>
            <person name="Tamura T."/>
        </authorList>
    </citation>
    <scope>NUCLEOTIDE SEQUENCE</scope>
    <source>
        <strain evidence="3">NBRC 101157</strain>
    </source>
</reference>
<feature type="chain" id="PRO_5038977846" description="F5/8 type C domain-containing protein" evidence="1">
    <location>
        <begin position="41"/>
        <end position="472"/>
    </location>
</feature>
<dbReference type="InterPro" id="IPR008979">
    <property type="entry name" value="Galactose-bd-like_sf"/>
</dbReference>
<evidence type="ECO:0000313" key="3">
    <source>
        <dbReference type="EMBL" id="BCJ68780.1"/>
    </source>
</evidence>
<dbReference type="Pfam" id="PF09362">
    <property type="entry name" value="DUF1996"/>
    <property type="match status" value="1"/>
</dbReference>
<feature type="signal peptide" evidence="1">
    <location>
        <begin position="1"/>
        <end position="40"/>
    </location>
</feature>
<dbReference type="RefSeq" id="WP_212817964.1">
    <property type="nucleotide sequence ID" value="NZ_AP023359.1"/>
</dbReference>
<evidence type="ECO:0000256" key="1">
    <source>
        <dbReference type="SAM" id="SignalP"/>
    </source>
</evidence>
<evidence type="ECO:0000313" key="4">
    <source>
        <dbReference type="Proteomes" id="UP000680866"/>
    </source>
</evidence>
<dbReference type="EMBL" id="AP023359">
    <property type="protein sequence ID" value="BCJ68780.1"/>
    <property type="molecule type" value="Genomic_DNA"/>
</dbReference>
<dbReference type="SUPFAM" id="SSF49785">
    <property type="entry name" value="Galactose-binding domain-like"/>
    <property type="match status" value="1"/>
</dbReference>
<sequence length="472" mass="50740">MSSTPAAVRPRHLPRLRRLVAPLAVTALVASALVAGPLNSADAADALLSHGRPAVSSSNQGTGTPASAAFDADVHTRWSSAAADPQWIRVDLGTRSTVTRVELQWEAAYATAYQIQTSDDTFTWNTIYSTTTGTGGNQALNVTGTGRHVRLLGTTRATMHGYSLWEIRVFGSAGGTPPTTPPPGNGYVPANPPVTGVVPSTHRPPNKEHREFQANCAPTHHLPDDPIVFPNLPGASHYHTFMGSPTTNARSTLASLQAGGTSCRVPADRSGYWMPTMYNGNQLVSPAGHQVIYYKSGVIDYTSVRPFPPGLRYVVGSPNATAADFIAGSVEGWECGDSYDNADFPAWCPPGTQLNVRYQSPSCWDGRWLDTPDHKSHMAYPVNGVCPTSHPVAVPMIEFKMAFPVSGDMSQVRLSSGRGYSFHYDFFNVWEPPTLAAMVNHCIRGGLQCDARGFDLYNPQAGAALNENYELP</sequence>
<feature type="domain" description="F5/8 type C" evidence="2">
    <location>
        <begin position="35"/>
        <end position="172"/>
    </location>
</feature>
<accession>A0A810N704</accession>
<dbReference type="Pfam" id="PF00754">
    <property type="entry name" value="F5_F8_type_C"/>
    <property type="match status" value="1"/>
</dbReference>
<dbReference type="PANTHER" id="PTHR43662">
    <property type="match status" value="1"/>
</dbReference>
<dbReference type="Proteomes" id="UP000680866">
    <property type="component" value="Chromosome"/>
</dbReference>
<dbReference type="InterPro" id="IPR018535">
    <property type="entry name" value="DUF1996"/>
</dbReference>
<proteinExistence type="predicted"/>
<gene>
    <name evidence="3" type="ORF">Prubr_58010</name>
</gene>
<protein>
    <recommendedName>
        <fullName evidence="2">F5/8 type C domain-containing protein</fullName>
    </recommendedName>
</protein>
<dbReference type="KEGG" id="pry:Prubr_58010"/>
<keyword evidence="1" id="KW-0732">Signal</keyword>
<dbReference type="PROSITE" id="PS50022">
    <property type="entry name" value="FA58C_3"/>
    <property type="match status" value="1"/>
</dbReference>
<name>A0A810N704_9ACTN</name>
<dbReference type="InterPro" id="IPR000421">
    <property type="entry name" value="FA58C"/>
</dbReference>
<dbReference type="Gene3D" id="2.60.120.260">
    <property type="entry name" value="Galactose-binding domain-like"/>
    <property type="match status" value="1"/>
</dbReference>
<keyword evidence="4" id="KW-1185">Reference proteome</keyword>
<dbReference type="AlphaFoldDB" id="A0A810N704"/>
<evidence type="ECO:0000259" key="2">
    <source>
        <dbReference type="PROSITE" id="PS50022"/>
    </source>
</evidence>
<organism evidence="3 4">
    <name type="scientific">Polymorphospora rubra</name>
    <dbReference type="NCBI Taxonomy" id="338584"/>
    <lineage>
        <taxon>Bacteria</taxon>
        <taxon>Bacillati</taxon>
        <taxon>Actinomycetota</taxon>
        <taxon>Actinomycetes</taxon>
        <taxon>Micromonosporales</taxon>
        <taxon>Micromonosporaceae</taxon>
        <taxon>Polymorphospora</taxon>
    </lineage>
</organism>